<feature type="region of interest" description="Disordered" evidence="1">
    <location>
        <begin position="137"/>
        <end position="162"/>
    </location>
</feature>
<accession>A0A9P6NH58</accession>
<proteinExistence type="predicted"/>
<evidence type="ECO:0000313" key="3">
    <source>
        <dbReference type="EMBL" id="KAG0144107.1"/>
    </source>
</evidence>
<dbReference type="OrthoDB" id="2507346at2759"/>
<reference evidence="3" key="1">
    <citation type="submission" date="2013-11" db="EMBL/GenBank/DDBJ databases">
        <title>Genome sequence of the fusiform rust pathogen reveals effectors for host alternation and coevolution with pine.</title>
        <authorList>
            <consortium name="DOE Joint Genome Institute"/>
            <person name="Smith K."/>
            <person name="Pendleton A."/>
            <person name="Kubisiak T."/>
            <person name="Anderson C."/>
            <person name="Salamov A."/>
            <person name="Aerts A."/>
            <person name="Riley R."/>
            <person name="Clum A."/>
            <person name="Lindquist E."/>
            <person name="Ence D."/>
            <person name="Campbell M."/>
            <person name="Kronenberg Z."/>
            <person name="Feau N."/>
            <person name="Dhillon B."/>
            <person name="Hamelin R."/>
            <person name="Burleigh J."/>
            <person name="Smith J."/>
            <person name="Yandell M."/>
            <person name="Nelson C."/>
            <person name="Grigoriev I."/>
            <person name="Davis J."/>
        </authorList>
    </citation>
    <scope>NUCLEOTIDE SEQUENCE</scope>
    <source>
        <strain evidence="3">G11</strain>
    </source>
</reference>
<evidence type="ECO:0000256" key="2">
    <source>
        <dbReference type="SAM" id="Phobius"/>
    </source>
</evidence>
<feature type="transmembrane region" description="Helical" evidence="2">
    <location>
        <begin position="60"/>
        <end position="77"/>
    </location>
</feature>
<keyword evidence="2" id="KW-1133">Transmembrane helix</keyword>
<evidence type="ECO:0000313" key="4">
    <source>
        <dbReference type="Proteomes" id="UP000886653"/>
    </source>
</evidence>
<comment type="caution">
    <text evidence="3">The sequence shown here is derived from an EMBL/GenBank/DDBJ whole genome shotgun (WGS) entry which is preliminary data.</text>
</comment>
<keyword evidence="4" id="KW-1185">Reference proteome</keyword>
<name>A0A9P6NH58_9BASI</name>
<dbReference type="EMBL" id="MU167302">
    <property type="protein sequence ID" value="KAG0144107.1"/>
    <property type="molecule type" value="Genomic_DNA"/>
</dbReference>
<evidence type="ECO:0000256" key="1">
    <source>
        <dbReference type="SAM" id="MobiDB-lite"/>
    </source>
</evidence>
<organism evidence="3 4">
    <name type="scientific">Cronartium quercuum f. sp. fusiforme G11</name>
    <dbReference type="NCBI Taxonomy" id="708437"/>
    <lineage>
        <taxon>Eukaryota</taxon>
        <taxon>Fungi</taxon>
        <taxon>Dikarya</taxon>
        <taxon>Basidiomycota</taxon>
        <taxon>Pucciniomycotina</taxon>
        <taxon>Pucciniomycetes</taxon>
        <taxon>Pucciniales</taxon>
        <taxon>Coleosporiaceae</taxon>
        <taxon>Cronartium</taxon>
    </lineage>
</organism>
<keyword evidence="2" id="KW-0472">Membrane</keyword>
<dbReference type="Gene3D" id="3.40.50.11350">
    <property type="match status" value="1"/>
</dbReference>
<gene>
    <name evidence="3" type="ORF">CROQUDRAFT_95422</name>
</gene>
<dbReference type="AlphaFoldDB" id="A0A9P6NH58"/>
<sequence>MTSSPNQRRMTTNRHQLISIPSSPPSLSRSVNILNRVANTNDDVVCPPLRSFLRLLLRRIRLLGFILCVFFGLIYFTPSHFRNLLSQIPPTTLSPVTRDVLNRLDKLQASFDPADDDQPFEPIGTLDRTDSAMPIVTSLPGKPVSQHTSSPSRPLPPNPVPAEELDRVICPTQSAAGLPCAFLVPGFVGEQETKAQIHLHQLGLLALNLNRTLVLPNVSKSRMGTCPSYPFDLYYHNQALTHLGIPTITYSDFLNWTLTRNPSPSAQLVAILDGKNTYGDRPSDSVRLELGLPETVFPTKPERNICLGKGKSGLNFTSFYPLTLISPERWHNFPEVREHFGTQMVNSLSVNQEKSDKPNPLVLVLNYDLRHPVFDPQALNHLPFAHFAYAPVWTTLAAILARALPPFVALHWRQETLGLEILERCTRSLIPRLRSLKSTFPSLRALYVSTDYPIEDVGGGVPHSGTFSKLITPTHHRIMRDILGDFKAEGQHGLELVTFNRALHLATFPTTLVQKLLSLPNIAENVFRSRVIPGSGTNQELLVKALSELDTGLVGIIEKLLVVRANIFLTGIPGECSKLSSFTHQIVEQRLNLIDDDDERLNLWNVVEYWDAK</sequence>
<keyword evidence="2" id="KW-0812">Transmembrane</keyword>
<protein>
    <submittedName>
        <fullName evidence="3">Uncharacterized protein</fullName>
    </submittedName>
</protein>
<dbReference type="Proteomes" id="UP000886653">
    <property type="component" value="Unassembled WGS sequence"/>
</dbReference>